<accession>A0ABU3SLF9</accession>
<reference evidence="1 2" key="1">
    <citation type="submission" date="2023-09" db="EMBL/GenBank/DDBJ databases">
        <title>Microbacterium fusihabitans sp. nov., Microbacterium phycihabitans sp. nov., and Microbacterium cervinum sp. nov., isolated from dried seaweeds of beach.</title>
        <authorList>
            <person name="Lee S.D."/>
        </authorList>
    </citation>
    <scope>NUCLEOTIDE SEQUENCE [LARGE SCALE GENOMIC DNA]</scope>
    <source>
        <strain evidence="1 2">KSW2-29</strain>
    </source>
</reference>
<sequence>MLDFARLDHRLLDDVAEAVHQLVSRAGVDPAGIMLVGARCRDAIHSALGRTTPTRQTDDLDLAIAIASWQQFERIGETFPSIRDNDIAYRIADLPVDIVPFGTVAEDPRGLTRPAPREEDIVVFGFREVFDRAASLELASGESIRLPQPEGYTLLKVRAWADRSPDDKDAKDLAVALDWYAESDDVLDRLYGDDIDVAELYGFDLAQGAAALLGGDVRRQLDPEDADDLAARFAQLDSRHLARELLGLPEDGARRTAVVQAFARGLRGDA</sequence>
<evidence type="ECO:0008006" key="3">
    <source>
        <dbReference type="Google" id="ProtNLM"/>
    </source>
</evidence>
<proteinExistence type="predicted"/>
<organism evidence="1 2">
    <name type="scientific">Microbacterium phycohabitans</name>
    <dbReference type="NCBI Taxonomy" id="3075993"/>
    <lineage>
        <taxon>Bacteria</taxon>
        <taxon>Bacillati</taxon>
        <taxon>Actinomycetota</taxon>
        <taxon>Actinomycetes</taxon>
        <taxon>Micrococcales</taxon>
        <taxon>Microbacteriaceae</taxon>
        <taxon>Microbacterium</taxon>
    </lineage>
</organism>
<dbReference type="PIRSF" id="PIRSF021525">
    <property type="entry name" value="UCP021525"/>
    <property type="match status" value="1"/>
</dbReference>
<gene>
    <name evidence="1" type="ORF">RWH44_08005</name>
</gene>
<dbReference type="EMBL" id="JAWDIT010000002">
    <property type="protein sequence ID" value="MDU0345647.1"/>
    <property type="molecule type" value="Genomic_DNA"/>
</dbReference>
<keyword evidence="2" id="KW-1185">Reference proteome</keyword>
<comment type="caution">
    <text evidence="1">The sequence shown here is derived from an EMBL/GenBank/DDBJ whole genome shotgun (WGS) entry which is preliminary data.</text>
</comment>
<dbReference type="InterPro" id="IPR014513">
    <property type="entry name" value="UCP021525"/>
</dbReference>
<dbReference type="RefSeq" id="WP_316004160.1">
    <property type="nucleotide sequence ID" value="NZ_JAWDIT010000002.1"/>
</dbReference>
<evidence type="ECO:0000313" key="2">
    <source>
        <dbReference type="Proteomes" id="UP001261125"/>
    </source>
</evidence>
<protein>
    <recommendedName>
        <fullName evidence="3">Nucleotidyltransferase</fullName>
    </recommendedName>
</protein>
<evidence type="ECO:0000313" key="1">
    <source>
        <dbReference type="EMBL" id="MDU0345647.1"/>
    </source>
</evidence>
<dbReference type="Proteomes" id="UP001261125">
    <property type="component" value="Unassembled WGS sequence"/>
</dbReference>
<name>A0ABU3SLF9_9MICO</name>